<comment type="subcellular location">
    <subcellularLocation>
        <location evidence="1">Membrane</location>
        <topology evidence="1">Multi-pass membrane protein</topology>
    </subcellularLocation>
</comment>
<dbReference type="OrthoDB" id="2018619at2759"/>
<evidence type="ECO:0000313" key="7">
    <source>
        <dbReference type="EMBL" id="ANB14724.1"/>
    </source>
</evidence>
<keyword evidence="5 6" id="KW-0472">Membrane</keyword>
<accession>A0A167F215</accession>
<reference evidence="7 8" key="1">
    <citation type="submission" date="2016-02" db="EMBL/GenBank/DDBJ databases">
        <title>Complete genome sequence and transcriptome regulation of the pentose utilising yeast Sugiyamaella lignohabitans.</title>
        <authorList>
            <person name="Bellasio M."/>
            <person name="Peymann A."/>
            <person name="Valli M."/>
            <person name="Sipitzky M."/>
            <person name="Graf A."/>
            <person name="Sauer M."/>
            <person name="Marx H."/>
            <person name="Mattanovich D."/>
        </authorList>
    </citation>
    <scope>NUCLEOTIDE SEQUENCE [LARGE SCALE GENOMIC DNA]</scope>
    <source>
        <strain evidence="7 8">CBS 10342</strain>
    </source>
</reference>
<sequence>MSGLRNRVSKAASTVKEYATSKKKWALEKQTSSLAPEKVWTNIDNDVTPLSRRTWTTWTVLGFWFSDGLNIQGWESPSSVIAVGLTWREALICNAFGMLIIVVPLTLNGAIGSFLHVPFPIAVRSAFGYRFGKFAVIVRMVTALFWHSIQTYSGSLAFMLCIIAIWPSFLNVPNHIPESVGITTQQMVCQFLFWSIQLPILLISPHKIKWFFILKAIMVTFCCIGVAAAMCSIAGDTGAIFHQEPKVHGSKKAWLILNCMMSSAGGWATMATNIPDFTRYMRGTRGQWWQGLFLPVISLFLAAMAILATSASGVIFRTYIWDPTQLPLKWTGPGGRAGMFFVGLSWAIAQIGTNLTANVITAANDLSSLCPKYINIRRGAIIVTVIGGWIMQPWKIISSAQSLLTFMSGLAVFLAPIAAMLATDFWLVKRKCIDVAALYDPDGIYKYWHGMNWRALVSFLIGLGPNLPGLAKAVSPGLNISGGILHVYDINYFYGFYTTALVYFLLSYFWPAKETVIPAPMLADGIIYGVDPSHDSEEDTVEKVSYVTNTQEKV</sequence>
<dbReference type="AlphaFoldDB" id="A0A167F215"/>
<feature type="transmembrane region" description="Helical" evidence="6">
    <location>
        <begin position="491"/>
        <end position="511"/>
    </location>
</feature>
<dbReference type="KEGG" id="slb:AWJ20_2331"/>
<evidence type="ECO:0000256" key="6">
    <source>
        <dbReference type="SAM" id="Phobius"/>
    </source>
</evidence>
<dbReference type="InterPro" id="IPR001248">
    <property type="entry name" value="Pur-cyt_permease"/>
</dbReference>
<evidence type="ECO:0000256" key="4">
    <source>
        <dbReference type="ARBA" id="ARBA00022989"/>
    </source>
</evidence>
<dbReference type="Pfam" id="PF02133">
    <property type="entry name" value="Transp_cyt_pur"/>
    <property type="match status" value="1"/>
</dbReference>
<dbReference type="GO" id="GO:0005886">
    <property type="term" value="C:plasma membrane"/>
    <property type="evidence" value="ECO:0007669"/>
    <property type="project" value="TreeGrafter"/>
</dbReference>
<dbReference type="EMBL" id="CP014503">
    <property type="protein sequence ID" value="ANB14724.1"/>
    <property type="molecule type" value="Genomic_DNA"/>
</dbReference>
<feature type="transmembrane region" description="Helical" evidence="6">
    <location>
        <begin position="375"/>
        <end position="391"/>
    </location>
</feature>
<dbReference type="Proteomes" id="UP000189580">
    <property type="component" value="Chromosome b"/>
</dbReference>
<dbReference type="CDD" id="cd11482">
    <property type="entry name" value="SLC-NCS1sbd_NRT1-like"/>
    <property type="match status" value="1"/>
</dbReference>
<evidence type="ECO:0000313" key="8">
    <source>
        <dbReference type="Proteomes" id="UP000189580"/>
    </source>
</evidence>
<evidence type="ECO:0000256" key="2">
    <source>
        <dbReference type="ARBA" id="ARBA00008974"/>
    </source>
</evidence>
<dbReference type="InterPro" id="IPR045225">
    <property type="entry name" value="Uracil/uridine/allantoin_perm"/>
</dbReference>
<keyword evidence="4 6" id="KW-1133">Transmembrane helix</keyword>
<proteinExistence type="inferred from homology"/>
<feature type="transmembrane region" description="Helical" evidence="6">
    <location>
        <begin position="292"/>
        <end position="320"/>
    </location>
</feature>
<keyword evidence="8" id="KW-1185">Reference proteome</keyword>
<comment type="similarity">
    <text evidence="2">Belongs to the purine-cytosine permease (2.A.39) family.</text>
</comment>
<dbReference type="Gene3D" id="1.10.4160.10">
    <property type="entry name" value="Hydantoin permease"/>
    <property type="match status" value="1"/>
</dbReference>
<feature type="transmembrane region" description="Helical" evidence="6">
    <location>
        <begin position="403"/>
        <end position="422"/>
    </location>
</feature>
<organism evidence="7 8">
    <name type="scientific">Sugiyamaella lignohabitans</name>
    <dbReference type="NCBI Taxonomy" id="796027"/>
    <lineage>
        <taxon>Eukaryota</taxon>
        <taxon>Fungi</taxon>
        <taxon>Dikarya</taxon>
        <taxon>Ascomycota</taxon>
        <taxon>Saccharomycotina</taxon>
        <taxon>Dipodascomycetes</taxon>
        <taxon>Dipodascales</taxon>
        <taxon>Trichomonascaceae</taxon>
        <taxon>Sugiyamaella</taxon>
    </lineage>
</organism>
<gene>
    <name evidence="7" type="primary">DAL4</name>
    <name evidence="7" type="ORF">AWJ20_2331</name>
</gene>
<feature type="transmembrane region" description="Helical" evidence="6">
    <location>
        <begin position="216"/>
        <end position="241"/>
    </location>
</feature>
<evidence type="ECO:0000256" key="3">
    <source>
        <dbReference type="ARBA" id="ARBA00022692"/>
    </source>
</evidence>
<dbReference type="GeneID" id="30034231"/>
<name>A0A167F215_9ASCO</name>
<evidence type="ECO:0000256" key="1">
    <source>
        <dbReference type="ARBA" id="ARBA00004141"/>
    </source>
</evidence>
<feature type="transmembrane region" description="Helical" evidence="6">
    <location>
        <begin position="91"/>
        <end position="115"/>
    </location>
</feature>
<feature type="transmembrane region" description="Helical" evidence="6">
    <location>
        <begin position="153"/>
        <end position="170"/>
    </location>
</feature>
<feature type="transmembrane region" description="Helical" evidence="6">
    <location>
        <begin position="253"/>
        <end position="271"/>
    </location>
</feature>
<dbReference type="GO" id="GO:0015205">
    <property type="term" value="F:nucleobase transmembrane transporter activity"/>
    <property type="evidence" value="ECO:0007669"/>
    <property type="project" value="TreeGrafter"/>
</dbReference>
<feature type="transmembrane region" description="Helical" evidence="6">
    <location>
        <begin position="127"/>
        <end position="146"/>
    </location>
</feature>
<evidence type="ECO:0000256" key="5">
    <source>
        <dbReference type="ARBA" id="ARBA00023136"/>
    </source>
</evidence>
<keyword evidence="3 6" id="KW-0812">Transmembrane</keyword>
<feature type="transmembrane region" description="Helical" evidence="6">
    <location>
        <begin position="453"/>
        <end position="471"/>
    </location>
</feature>
<feature type="transmembrane region" description="Helical" evidence="6">
    <location>
        <begin position="182"/>
        <end position="204"/>
    </location>
</feature>
<protein>
    <submittedName>
        <fullName evidence="7">Dal4p</fullName>
    </submittedName>
</protein>
<dbReference type="PANTHER" id="PTHR30618:SF0">
    <property type="entry name" value="PURINE-URACIL PERMEASE NCS1"/>
    <property type="match status" value="1"/>
</dbReference>
<dbReference type="PANTHER" id="PTHR30618">
    <property type="entry name" value="NCS1 FAMILY PURINE/PYRIMIDINE TRANSPORTER"/>
    <property type="match status" value="1"/>
</dbReference>
<dbReference type="RefSeq" id="XP_018737201.1">
    <property type="nucleotide sequence ID" value="XM_018879268.1"/>
</dbReference>
<feature type="transmembrane region" description="Helical" evidence="6">
    <location>
        <begin position="340"/>
        <end position="363"/>
    </location>
</feature>